<dbReference type="Gene3D" id="3.90.180.10">
    <property type="entry name" value="Medium-chain alcohol dehydrogenases, catalytic domain"/>
    <property type="match status" value="1"/>
</dbReference>
<dbReference type="Gene3D" id="3.40.50.720">
    <property type="entry name" value="NAD(P)-binding Rossmann-like Domain"/>
    <property type="match status" value="1"/>
</dbReference>
<dbReference type="PANTHER" id="PTHR45033:SF2">
    <property type="entry name" value="ZINC-TYPE ALCOHOL DEHYDROGENASE-LIKE PROTEIN C1773.06C"/>
    <property type="match status" value="1"/>
</dbReference>
<comment type="caution">
    <text evidence="2">The sequence shown here is derived from an EMBL/GenBank/DDBJ whole genome shotgun (WGS) entry which is preliminary data.</text>
</comment>
<accession>A0A6I4SZD4</accession>
<dbReference type="SUPFAM" id="SSF50129">
    <property type="entry name" value="GroES-like"/>
    <property type="match status" value="1"/>
</dbReference>
<dbReference type="CDD" id="cd08276">
    <property type="entry name" value="MDR7"/>
    <property type="match status" value="1"/>
</dbReference>
<dbReference type="Pfam" id="PF00107">
    <property type="entry name" value="ADH_zinc_N"/>
    <property type="match status" value="1"/>
</dbReference>
<dbReference type="EMBL" id="WTYM01000059">
    <property type="protein sequence ID" value="MXO61213.1"/>
    <property type="molecule type" value="Genomic_DNA"/>
</dbReference>
<name>A0A6I4SZD4_9SPHN</name>
<dbReference type="InterPro" id="IPR052711">
    <property type="entry name" value="Zinc_ADH-like"/>
</dbReference>
<dbReference type="RefSeq" id="WP_159798068.1">
    <property type="nucleotide sequence ID" value="NZ_WTYM01000059.1"/>
</dbReference>
<dbReference type="SMART" id="SM00829">
    <property type="entry name" value="PKS_ER"/>
    <property type="match status" value="1"/>
</dbReference>
<keyword evidence="3" id="KW-1185">Reference proteome</keyword>
<evidence type="ECO:0000313" key="2">
    <source>
        <dbReference type="EMBL" id="MXO61213.1"/>
    </source>
</evidence>
<sequence>MRAWMLPAGSDGFDKLYLADDLPDPVPGPGEVLIAPKAWSINYRDFAVASGRYFGGVLQKPTIPLSDGAGEVLAVGAGVTKFKVGDRVAGAFFTDWQDGPPKMSMALGDGMGPGMLAEKVVLPETGVVHMAKSLDYAQAACLPCAGVTAWNALFGGHETKAGDKVLVLGSGGVSILALQIAKAAGAEVIATSSSDDKLKDVVALGADHTVNYKTTPEWGPVVKQEFGGADHVVEVGGTGTLGQSMAALAPGGEIAMIGVLAQGDPPDPRGLMMTGGSLRGIFVGNVAMADALNAFVDQHGIKPVIGKTFAFEETDKAYAHARGPESFAKTVIAL</sequence>
<dbReference type="InterPro" id="IPR013154">
    <property type="entry name" value="ADH-like_N"/>
</dbReference>
<dbReference type="SUPFAM" id="SSF51735">
    <property type="entry name" value="NAD(P)-binding Rossmann-fold domains"/>
    <property type="match status" value="1"/>
</dbReference>
<dbReference type="InterPro" id="IPR020843">
    <property type="entry name" value="ER"/>
</dbReference>
<evidence type="ECO:0000313" key="3">
    <source>
        <dbReference type="Proteomes" id="UP000433652"/>
    </source>
</evidence>
<proteinExistence type="predicted"/>
<dbReference type="Proteomes" id="UP000433652">
    <property type="component" value="Unassembled WGS sequence"/>
</dbReference>
<organism evidence="2 3">
    <name type="scientific">Croceibacterium salegens</name>
    <dbReference type="NCBI Taxonomy" id="1737568"/>
    <lineage>
        <taxon>Bacteria</taxon>
        <taxon>Pseudomonadati</taxon>
        <taxon>Pseudomonadota</taxon>
        <taxon>Alphaproteobacteria</taxon>
        <taxon>Sphingomonadales</taxon>
        <taxon>Erythrobacteraceae</taxon>
        <taxon>Croceibacterium</taxon>
    </lineage>
</organism>
<dbReference type="PANTHER" id="PTHR45033">
    <property type="match status" value="1"/>
</dbReference>
<evidence type="ECO:0000259" key="1">
    <source>
        <dbReference type="SMART" id="SM00829"/>
    </source>
</evidence>
<dbReference type="OrthoDB" id="9790818at2"/>
<feature type="domain" description="Enoyl reductase (ER)" evidence="1">
    <location>
        <begin position="12"/>
        <end position="332"/>
    </location>
</feature>
<dbReference type="AlphaFoldDB" id="A0A6I4SZD4"/>
<dbReference type="InterPro" id="IPR036291">
    <property type="entry name" value="NAD(P)-bd_dom_sf"/>
</dbReference>
<reference evidence="2 3" key="1">
    <citation type="submission" date="2019-12" db="EMBL/GenBank/DDBJ databases">
        <title>Genomic-based taxomic classification of the family Erythrobacteraceae.</title>
        <authorList>
            <person name="Xu L."/>
        </authorList>
    </citation>
    <scope>NUCLEOTIDE SEQUENCE [LARGE SCALE GENOMIC DNA]</scope>
    <source>
        <strain evidence="2 3">MCCC 1K01500</strain>
    </source>
</reference>
<dbReference type="Pfam" id="PF08240">
    <property type="entry name" value="ADH_N"/>
    <property type="match status" value="1"/>
</dbReference>
<dbReference type="GO" id="GO:0016491">
    <property type="term" value="F:oxidoreductase activity"/>
    <property type="evidence" value="ECO:0007669"/>
    <property type="project" value="InterPro"/>
</dbReference>
<dbReference type="InterPro" id="IPR013149">
    <property type="entry name" value="ADH-like_C"/>
</dbReference>
<protein>
    <submittedName>
        <fullName evidence="2">Zinc-binding dehydrogenase</fullName>
    </submittedName>
</protein>
<gene>
    <name evidence="2" type="ORF">GRI89_16840</name>
</gene>
<dbReference type="InterPro" id="IPR011032">
    <property type="entry name" value="GroES-like_sf"/>
</dbReference>